<keyword evidence="8" id="KW-1185">Reference proteome</keyword>
<evidence type="ECO:0000256" key="1">
    <source>
        <dbReference type="ARBA" id="ARBA00008078"/>
    </source>
</evidence>
<reference evidence="7 8" key="1">
    <citation type="submission" date="2024-04" db="EMBL/GenBank/DDBJ databases">
        <title>Symmetric and asymmetric DNA N6-adenine methylation regulates different biological responses in Mucorales.</title>
        <authorList>
            <consortium name="Lawrence Berkeley National Laboratory"/>
            <person name="Lax C."/>
            <person name="Mondo S.J."/>
            <person name="Osorio-Concepcion M."/>
            <person name="Muszewska A."/>
            <person name="Corrochano-Luque M."/>
            <person name="Gutierrez G."/>
            <person name="Riley R."/>
            <person name="Lipzen A."/>
            <person name="Guo J."/>
            <person name="Hundley H."/>
            <person name="Amirebrahimi M."/>
            <person name="Ng V."/>
            <person name="Lorenzo-Gutierrez D."/>
            <person name="Binder U."/>
            <person name="Yang J."/>
            <person name="Song Y."/>
            <person name="Canovas D."/>
            <person name="Navarro E."/>
            <person name="Freitag M."/>
            <person name="Gabaldon T."/>
            <person name="Grigoriev I.V."/>
            <person name="Corrochano L.M."/>
            <person name="Nicolas F.E."/>
            <person name="Garre V."/>
        </authorList>
    </citation>
    <scope>NUCLEOTIDE SEQUENCE [LARGE SCALE GENOMIC DNA]</scope>
    <source>
        <strain evidence="7 8">L51</strain>
    </source>
</reference>
<evidence type="ECO:0000256" key="3">
    <source>
        <dbReference type="ARBA" id="ARBA00023239"/>
    </source>
</evidence>
<dbReference type="EC" id="4.6.1.16" evidence="4"/>
<name>A0ABR3B7M0_PHYBL</name>
<dbReference type="InterPro" id="IPR006676">
    <property type="entry name" value="tRNA_splic"/>
</dbReference>
<organism evidence="7 8">
    <name type="scientific">Phycomyces blakesleeanus</name>
    <dbReference type="NCBI Taxonomy" id="4837"/>
    <lineage>
        <taxon>Eukaryota</taxon>
        <taxon>Fungi</taxon>
        <taxon>Fungi incertae sedis</taxon>
        <taxon>Mucoromycota</taxon>
        <taxon>Mucoromycotina</taxon>
        <taxon>Mucoromycetes</taxon>
        <taxon>Mucorales</taxon>
        <taxon>Phycomycetaceae</taxon>
        <taxon>Phycomyces</taxon>
    </lineage>
</organism>
<keyword evidence="3 4" id="KW-0456">Lyase</keyword>
<feature type="domain" description="tRNA intron endonuclease catalytic" evidence="6">
    <location>
        <begin position="223"/>
        <end position="307"/>
    </location>
</feature>
<dbReference type="InterPro" id="IPR011856">
    <property type="entry name" value="tRNA_endonuc-like_dom_sf"/>
</dbReference>
<dbReference type="Proteomes" id="UP001448207">
    <property type="component" value="Unassembled WGS sequence"/>
</dbReference>
<dbReference type="CDD" id="cd22363">
    <property type="entry name" value="tRNA-intron_lyase_C"/>
    <property type="match status" value="1"/>
</dbReference>
<evidence type="ECO:0000256" key="4">
    <source>
        <dbReference type="PIRNR" id="PIRNR011789"/>
    </source>
</evidence>
<comment type="function">
    <text evidence="4">Constitutes one of the two catalytic subunit of the tRNA-splicing endonuclease complex, a complex responsible for identification and cleavage of the splice sites in pre-tRNA. It cleaves pre-tRNA at the 5'- and 3'-splice sites to release the intron. The products are an intron and two tRNA half-molecules bearing 2',3'-cyclic phosphate and 5'-OH termini. There are no conserved sequences at the splice sites, but the intron is invariably located at the same site in the gene, placing the splice sites an invariant distance from the constant structural features of the tRNA body.</text>
</comment>
<comment type="caution">
    <text evidence="7">The sequence shown here is derived from an EMBL/GenBank/DDBJ whole genome shotgun (WGS) entry which is preliminary data.</text>
</comment>
<sequence>MQNINAHKHPKTHTPSTSITPLPILLSDQASSCSSLWKEITQTIFSLFGSSPTPPRRAILMEFGRFVWLERKDHALELYDAGFFGKGSLSRSKPTWHERHSSQSENSPFLEQITVDRRKQRREKKRLDKGSLVDDRMDILHDTYSSAEILDLIEGQDIECLQLDLLEAFFLAFSLNALEICDTSQRVLSVKECWDIFGRIFACSSHDPEHSLQLPVACQPNIFNAHYAAYHYYRSLGWVPKNGAKFGVDFVLYQSGPRFRHADFAVVVLPQNETSDKTTSSRSWKWLLGVNRVCTQVKKTLVLCYVSVPQYKGDFDISLLRNCTIQQVVLKRWSAEKNRETK</sequence>
<feature type="compositionally biased region" description="Basic residues" evidence="5">
    <location>
        <begin position="1"/>
        <end position="12"/>
    </location>
</feature>
<dbReference type="NCBIfam" id="TIGR00324">
    <property type="entry name" value="endA"/>
    <property type="match status" value="1"/>
</dbReference>
<dbReference type="PANTHER" id="PTHR21227:SF0">
    <property type="entry name" value="TRNA-SPLICING ENDONUCLEASE SUBUNIT SEN2"/>
    <property type="match status" value="1"/>
</dbReference>
<evidence type="ECO:0000256" key="2">
    <source>
        <dbReference type="ARBA" id="ARBA00022694"/>
    </source>
</evidence>
<gene>
    <name evidence="7" type="ORF">J3Q64DRAFT_1730167</name>
</gene>
<protein>
    <recommendedName>
        <fullName evidence="4">tRNA-splicing endonuclease subunit Sen2</fullName>
        <ecNumber evidence="4">4.6.1.16</ecNumber>
    </recommendedName>
</protein>
<dbReference type="EMBL" id="JBCLYO010000004">
    <property type="protein sequence ID" value="KAL0090516.1"/>
    <property type="molecule type" value="Genomic_DNA"/>
</dbReference>
<dbReference type="InterPro" id="IPR016589">
    <property type="entry name" value="tRNA_splic_SEN2"/>
</dbReference>
<accession>A0ABR3B7M0</accession>
<proteinExistence type="inferred from homology"/>
<evidence type="ECO:0000256" key="5">
    <source>
        <dbReference type="SAM" id="MobiDB-lite"/>
    </source>
</evidence>
<evidence type="ECO:0000259" key="6">
    <source>
        <dbReference type="Pfam" id="PF01974"/>
    </source>
</evidence>
<keyword evidence="2 4" id="KW-0819">tRNA processing</keyword>
<dbReference type="PIRSF" id="PIRSF011789">
    <property type="entry name" value="tRNA_splic_SEN2"/>
    <property type="match status" value="1"/>
</dbReference>
<feature type="region of interest" description="Disordered" evidence="5">
    <location>
        <begin position="1"/>
        <end position="20"/>
    </location>
</feature>
<dbReference type="PANTHER" id="PTHR21227">
    <property type="entry name" value="TRNA-SPLICING ENDONUCLEASE SUBUNIT SEN2"/>
    <property type="match status" value="1"/>
</dbReference>
<evidence type="ECO:0000313" key="7">
    <source>
        <dbReference type="EMBL" id="KAL0090516.1"/>
    </source>
</evidence>
<dbReference type="Pfam" id="PF01974">
    <property type="entry name" value="tRNA_int_endo"/>
    <property type="match status" value="1"/>
</dbReference>
<comment type="similarity">
    <text evidence="1 4">Belongs to the tRNA-intron endonuclease family.</text>
</comment>
<dbReference type="InterPro" id="IPR006677">
    <property type="entry name" value="tRNA_intron_Endonuc_cat-like"/>
</dbReference>
<dbReference type="InterPro" id="IPR036167">
    <property type="entry name" value="tRNA_intron_Endo_cat-like_sf"/>
</dbReference>
<evidence type="ECO:0000313" key="8">
    <source>
        <dbReference type="Proteomes" id="UP001448207"/>
    </source>
</evidence>
<dbReference type="Gene3D" id="3.40.1350.10">
    <property type="match status" value="1"/>
</dbReference>
<dbReference type="SUPFAM" id="SSF53032">
    <property type="entry name" value="tRNA-intron endonuclease catalytic domain-like"/>
    <property type="match status" value="1"/>
</dbReference>